<dbReference type="PROSITE" id="PS00463">
    <property type="entry name" value="ZN2_CY6_FUNGAL_1"/>
    <property type="match status" value="1"/>
</dbReference>
<dbReference type="GO" id="GO:0045944">
    <property type="term" value="P:positive regulation of transcription by RNA polymerase II"/>
    <property type="evidence" value="ECO:0007669"/>
    <property type="project" value="TreeGrafter"/>
</dbReference>
<dbReference type="Gene3D" id="4.10.240.10">
    <property type="entry name" value="Zn(2)-C6 fungal-type DNA-binding domain"/>
    <property type="match status" value="1"/>
</dbReference>
<proteinExistence type="predicted"/>
<dbReference type="CDD" id="cd00067">
    <property type="entry name" value="GAL4"/>
    <property type="match status" value="1"/>
</dbReference>
<dbReference type="InterPro" id="IPR001138">
    <property type="entry name" value="Zn2Cys6_DnaBD"/>
</dbReference>
<protein>
    <submittedName>
        <fullName evidence="4">Fungal-specific transcription factor domain-containing protein</fullName>
    </submittedName>
</protein>
<dbReference type="GO" id="GO:0000976">
    <property type="term" value="F:transcription cis-regulatory region binding"/>
    <property type="evidence" value="ECO:0007669"/>
    <property type="project" value="TreeGrafter"/>
</dbReference>
<dbReference type="PANTHER" id="PTHR37534">
    <property type="entry name" value="TRANSCRIPTIONAL ACTIVATOR PROTEIN UGA3"/>
    <property type="match status" value="1"/>
</dbReference>
<dbReference type="Pfam" id="PF00172">
    <property type="entry name" value="Zn_clus"/>
    <property type="match status" value="1"/>
</dbReference>
<dbReference type="AlphaFoldDB" id="A0A9P8W846"/>
<sequence>MAEASSVGAEKALAQKPCLNCRDRKIACDRTLPACTTCARRKKTCLGYATNLSWPRAGDKRRATVADVRSHTAARPVAFLNTSVWDVSLYLESTGEKPSASQMALWRRTPSPTFSLREPAFRSQMSHADYSSATQMVTSQGDLRQDICKLLYRMSLDDETTPALAVRHSMNAISYLNLKQSSRSVQHHMLAVSALRKSVADLSDSKATSQAIAASLLLSIYEAVSRPSATKDWSIYFDGCLMIFESGHRAQNMYEGDGGTLLDWVLYYNIFYKLSITHWEHRTERQEIIAHRGVVLAQAATHPRRHTIQSTLGCSLELLGFLSQAVDLLRERQDTEFLSQDHQQMLDRLQHRIEFIDQRLCSGMDVEEYHGTGSRKHYTCVARVFQLAVMIYLDRVVRGSPVSSPLSRAAAKEAFGILQDLGVCERPFPMFMLAFQAEEESDRVLMIRALQSSKRRRELSNLDLTEQMMQRIWAQQDLHGGEGGDALVVINAIFSACQTPPCLA</sequence>
<dbReference type="GO" id="GO:0008270">
    <property type="term" value="F:zinc ion binding"/>
    <property type="evidence" value="ECO:0007669"/>
    <property type="project" value="InterPro"/>
</dbReference>
<keyword evidence="2" id="KW-0539">Nucleus</keyword>
<evidence type="ECO:0000313" key="4">
    <source>
        <dbReference type="EMBL" id="KAH6889859.1"/>
    </source>
</evidence>
<accession>A0A9P8W846</accession>
<feature type="domain" description="Zn(2)-C6 fungal-type" evidence="3">
    <location>
        <begin position="17"/>
        <end position="45"/>
    </location>
</feature>
<dbReference type="PANTHER" id="PTHR37534:SF39">
    <property type="entry name" value="TRANSCRIPTION FACTOR DOMAIN-CONTAINING PROTEIN"/>
    <property type="match status" value="1"/>
</dbReference>
<comment type="caution">
    <text evidence="4">The sequence shown here is derived from an EMBL/GenBank/DDBJ whole genome shotgun (WGS) entry which is preliminary data.</text>
</comment>
<dbReference type="SMART" id="SM00066">
    <property type="entry name" value="GAL4"/>
    <property type="match status" value="1"/>
</dbReference>
<evidence type="ECO:0000313" key="5">
    <source>
        <dbReference type="Proteomes" id="UP000777438"/>
    </source>
</evidence>
<dbReference type="InterPro" id="IPR036864">
    <property type="entry name" value="Zn2-C6_fun-type_DNA-bd_sf"/>
</dbReference>
<dbReference type="Pfam" id="PF11951">
    <property type="entry name" value="Fungal_trans_2"/>
    <property type="match status" value="1"/>
</dbReference>
<evidence type="ECO:0000259" key="3">
    <source>
        <dbReference type="PROSITE" id="PS50048"/>
    </source>
</evidence>
<dbReference type="EMBL" id="JAGPYM010000010">
    <property type="protein sequence ID" value="KAH6889859.1"/>
    <property type="molecule type" value="Genomic_DNA"/>
</dbReference>
<dbReference type="PROSITE" id="PS50048">
    <property type="entry name" value="ZN2_CY6_FUNGAL_2"/>
    <property type="match status" value="1"/>
</dbReference>
<comment type="subcellular location">
    <subcellularLocation>
        <location evidence="1">Nucleus</location>
    </subcellularLocation>
</comment>
<dbReference type="GO" id="GO:0000981">
    <property type="term" value="F:DNA-binding transcription factor activity, RNA polymerase II-specific"/>
    <property type="evidence" value="ECO:0007669"/>
    <property type="project" value="InterPro"/>
</dbReference>
<keyword evidence="5" id="KW-1185">Reference proteome</keyword>
<gene>
    <name evidence="4" type="ORF">B0T10DRAFT_486930</name>
</gene>
<evidence type="ECO:0000256" key="2">
    <source>
        <dbReference type="ARBA" id="ARBA00023242"/>
    </source>
</evidence>
<dbReference type="OrthoDB" id="6730379at2759"/>
<organism evidence="4 5">
    <name type="scientific">Thelonectria olida</name>
    <dbReference type="NCBI Taxonomy" id="1576542"/>
    <lineage>
        <taxon>Eukaryota</taxon>
        <taxon>Fungi</taxon>
        <taxon>Dikarya</taxon>
        <taxon>Ascomycota</taxon>
        <taxon>Pezizomycotina</taxon>
        <taxon>Sordariomycetes</taxon>
        <taxon>Hypocreomycetidae</taxon>
        <taxon>Hypocreales</taxon>
        <taxon>Nectriaceae</taxon>
        <taxon>Thelonectria</taxon>
    </lineage>
</organism>
<dbReference type="Proteomes" id="UP000777438">
    <property type="component" value="Unassembled WGS sequence"/>
</dbReference>
<reference evidence="4 5" key="1">
    <citation type="journal article" date="2021" name="Nat. Commun.">
        <title>Genetic determinants of endophytism in the Arabidopsis root mycobiome.</title>
        <authorList>
            <person name="Mesny F."/>
            <person name="Miyauchi S."/>
            <person name="Thiergart T."/>
            <person name="Pickel B."/>
            <person name="Atanasova L."/>
            <person name="Karlsson M."/>
            <person name="Huettel B."/>
            <person name="Barry K.W."/>
            <person name="Haridas S."/>
            <person name="Chen C."/>
            <person name="Bauer D."/>
            <person name="Andreopoulos W."/>
            <person name="Pangilinan J."/>
            <person name="LaButti K."/>
            <person name="Riley R."/>
            <person name="Lipzen A."/>
            <person name="Clum A."/>
            <person name="Drula E."/>
            <person name="Henrissat B."/>
            <person name="Kohler A."/>
            <person name="Grigoriev I.V."/>
            <person name="Martin F.M."/>
            <person name="Hacquard S."/>
        </authorList>
    </citation>
    <scope>NUCLEOTIDE SEQUENCE [LARGE SCALE GENOMIC DNA]</scope>
    <source>
        <strain evidence="4 5">MPI-CAGE-CH-0241</strain>
    </source>
</reference>
<dbReference type="InterPro" id="IPR021858">
    <property type="entry name" value="Fun_TF"/>
</dbReference>
<evidence type="ECO:0000256" key="1">
    <source>
        <dbReference type="ARBA" id="ARBA00004123"/>
    </source>
</evidence>
<dbReference type="SUPFAM" id="SSF57701">
    <property type="entry name" value="Zn2/Cys6 DNA-binding domain"/>
    <property type="match status" value="1"/>
</dbReference>
<name>A0A9P8W846_9HYPO</name>
<dbReference type="GO" id="GO:0005634">
    <property type="term" value="C:nucleus"/>
    <property type="evidence" value="ECO:0007669"/>
    <property type="project" value="UniProtKB-SubCell"/>
</dbReference>